<reference evidence="8" key="1">
    <citation type="submission" date="2023-03" db="EMBL/GenBank/DDBJ databases">
        <title>Chromosome-level genomes of two armyworms, Mythimna separata and Mythimna loreyi, provide insights into the biosynthesis and reception of sex pheromones.</title>
        <authorList>
            <person name="Zhao H."/>
        </authorList>
    </citation>
    <scope>NUCLEOTIDE SEQUENCE</scope>
    <source>
        <strain evidence="8">BeijingLab</strain>
        <tissue evidence="8">Pupa</tissue>
    </source>
</reference>
<evidence type="ECO:0000256" key="4">
    <source>
        <dbReference type="ARBA" id="ARBA00022833"/>
    </source>
</evidence>
<comment type="caution">
    <text evidence="8">The sequence shown here is derived from an EMBL/GenBank/DDBJ whole genome shotgun (WGS) entry which is preliminary data.</text>
</comment>
<dbReference type="SUPFAM" id="SSF57667">
    <property type="entry name" value="beta-beta-alpha zinc fingers"/>
    <property type="match status" value="5"/>
</dbReference>
<dbReference type="InterPro" id="IPR036236">
    <property type="entry name" value="Znf_C2H2_sf"/>
</dbReference>
<dbReference type="PANTHER" id="PTHR24408">
    <property type="entry name" value="ZINC FINGER PROTEIN"/>
    <property type="match status" value="1"/>
</dbReference>
<dbReference type="GO" id="GO:0048598">
    <property type="term" value="P:embryonic morphogenesis"/>
    <property type="evidence" value="ECO:0007669"/>
    <property type="project" value="UniProtKB-ARBA"/>
</dbReference>
<feature type="region of interest" description="Disordered" evidence="6">
    <location>
        <begin position="280"/>
        <end position="303"/>
    </location>
</feature>
<evidence type="ECO:0000256" key="2">
    <source>
        <dbReference type="ARBA" id="ARBA00022737"/>
    </source>
</evidence>
<dbReference type="Gene3D" id="3.30.160.60">
    <property type="entry name" value="Classic Zinc Finger"/>
    <property type="match status" value="7"/>
</dbReference>
<evidence type="ECO:0000256" key="5">
    <source>
        <dbReference type="PROSITE-ProRule" id="PRU00042"/>
    </source>
</evidence>
<dbReference type="FunFam" id="3.30.160.60:FF:000624">
    <property type="entry name" value="zinc finger protein 697"/>
    <property type="match status" value="1"/>
</dbReference>
<dbReference type="EMBL" id="JARGEI010000022">
    <property type="protein sequence ID" value="KAJ8711090.1"/>
    <property type="molecule type" value="Genomic_DNA"/>
</dbReference>
<feature type="domain" description="C2H2-type" evidence="7">
    <location>
        <begin position="626"/>
        <end position="650"/>
    </location>
</feature>
<dbReference type="InterPro" id="IPR013087">
    <property type="entry name" value="Znf_C2H2_type"/>
</dbReference>
<evidence type="ECO:0000256" key="6">
    <source>
        <dbReference type="SAM" id="MobiDB-lite"/>
    </source>
</evidence>
<feature type="domain" description="C2H2-type" evidence="7">
    <location>
        <begin position="72"/>
        <end position="99"/>
    </location>
</feature>
<dbReference type="Proteomes" id="UP001231518">
    <property type="component" value="Chromosome 21"/>
</dbReference>
<feature type="compositionally biased region" description="Basic and acidic residues" evidence="6">
    <location>
        <begin position="290"/>
        <end position="299"/>
    </location>
</feature>
<feature type="domain" description="C2H2-type" evidence="7">
    <location>
        <begin position="130"/>
        <end position="158"/>
    </location>
</feature>
<evidence type="ECO:0000256" key="3">
    <source>
        <dbReference type="ARBA" id="ARBA00022771"/>
    </source>
</evidence>
<keyword evidence="1" id="KW-0479">Metal-binding</keyword>
<evidence type="ECO:0000256" key="1">
    <source>
        <dbReference type="ARBA" id="ARBA00022723"/>
    </source>
</evidence>
<dbReference type="GO" id="GO:0000981">
    <property type="term" value="F:DNA-binding transcription factor activity, RNA polymerase II-specific"/>
    <property type="evidence" value="ECO:0007669"/>
    <property type="project" value="TreeGrafter"/>
</dbReference>
<name>A0AAD8DMR7_MYTSE</name>
<evidence type="ECO:0000259" key="7">
    <source>
        <dbReference type="PROSITE" id="PS50157"/>
    </source>
</evidence>
<dbReference type="GO" id="GO:0008270">
    <property type="term" value="F:zinc ion binding"/>
    <property type="evidence" value="ECO:0007669"/>
    <property type="project" value="UniProtKB-KW"/>
</dbReference>
<gene>
    <name evidence="8" type="ORF">PYW07_008332</name>
</gene>
<dbReference type="GO" id="GO:0043565">
    <property type="term" value="F:sequence-specific DNA binding"/>
    <property type="evidence" value="ECO:0007669"/>
    <property type="project" value="TreeGrafter"/>
</dbReference>
<accession>A0AAD8DMR7</accession>
<feature type="domain" description="C2H2-type" evidence="7">
    <location>
        <begin position="159"/>
        <end position="186"/>
    </location>
</feature>
<dbReference type="FunFam" id="3.30.160.60:FF:000100">
    <property type="entry name" value="Zinc finger 45-like"/>
    <property type="match status" value="2"/>
</dbReference>
<keyword evidence="4" id="KW-0862">Zinc</keyword>
<feature type="domain" description="C2H2-type" evidence="7">
    <location>
        <begin position="6546"/>
        <end position="6575"/>
    </location>
</feature>
<evidence type="ECO:0000313" key="8">
    <source>
        <dbReference type="EMBL" id="KAJ8711090.1"/>
    </source>
</evidence>
<keyword evidence="2" id="KW-0677">Repeat</keyword>
<dbReference type="PROSITE" id="PS50157">
    <property type="entry name" value="ZINC_FINGER_C2H2_2"/>
    <property type="match status" value="10"/>
</dbReference>
<dbReference type="SMART" id="SM00355">
    <property type="entry name" value="ZnF_C2H2"/>
    <property type="match status" value="12"/>
</dbReference>
<feature type="domain" description="C2H2-type" evidence="7">
    <location>
        <begin position="6517"/>
        <end position="6545"/>
    </location>
</feature>
<proteinExistence type="predicted"/>
<feature type="domain" description="C2H2-type" evidence="7">
    <location>
        <begin position="597"/>
        <end position="619"/>
    </location>
</feature>
<dbReference type="GO" id="GO:0005634">
    <property type="term" value="C:nucleus"/>
    <property type="evidence" value="ECO:0007669"/>
    <property type="project" value="TreeGrafter"/>
</dbReference>
<keyword evidence="3 5" id="KW-0863">Zinc-finger</keyword>
<dbReference type="PANTHER" id="PTHR24408:SF58">
    <property type="entry name" value="TRANSCRIPTION FACTOR (TFIIIA), PUTATIVE (AFU_ORTHOLOGUE AFUA_1G05150)-RELATED"/>
    <property type="match status" value="1"/>
</dbReference>
<protein>
    <recommendedName>
        <fullName evidence="7">C2H2-type domain-containing protein</fullName>
    </recommendedName>
</protein>
<feature type="domain" description="C2H2-type" evidence="7">
    <location>
        <begin position="6576"/>
        <end position="6598"/>
    </location>
</feature>
<keyword evidence="9" id="KW-1185">Reference proteome</keyword>
<dbReference type="PROSITE" id="PS00028">
    <property type="entry name" value="ZINC_FINGER_C2H2_1"/>
    <property type="match status" value="9"/>
</dbReference>
<evidence type="ECO:0000313" key="9">
    <source>
        <dbReference type="Proteomes" id="UP001231518"/>
    </source>
</evidence>
<feature type="domain" description="C2H2-type" evidence="7">
    <location>
        <begin position="254"/>
        <end position="282"/>
    </location>
</feature>
<feature type="domain" description="C2H2-type" evidence="7">
    <location>
        <begin position="187"/>
        <end position="214"/>
    </location>
</feature>
<organism evidence="8 9">
    <name type="scientific">Mythimna separata</name>
    <name type="common">Oriental armyworm</name>
    <name type="synonym">Pseudaletia separata</name>
    <dbReference type="NCBI Taxonomy" id="271217"/>
    <lineage>
        <taxon>Eukaryota</taxon>
        <taxon>Metazoa</taxon>
        <taxon>Ecdysozoa</taxon>
        <taxon>Arthropoda</taxon>
        <taxon>Hexapoda</taxon>
        <taxon>Insecta</taxon>
        <taxon>Pterygota</taxon>
        <taxon>Neoptera</taxon>
        <taxon>Endopterygota</taxon>
        <taxon>Lepidoptera</taxon>
        <taxon>Glossata</taxon>
        <taxon>Ditrysia</taxon>
        <taxon>Noctuoidea</taxon>
        <taxon>Noctuidae</taxon>
        <taxon>Noctuinae</taxon>
        <taxon>Hadenini</taxon>
        <taxon>Mythimna</taxon>
    </lineage>
</organism>
<sequence length="6628" mass="747519">MDSNLPFFSLPFVDSETSDFLSRIKPQECAYDELHATLPSNEALLGPDDVLAQFLSGDEPLEEPDLNGPTTLHCEICKKRFDNAKKYYGHLRVHSKDNLWVCEQCPDQKFSTKQLLMKHSLTHKPLEREWKCLQCTMAFEALWKLQQHLFAKHLNYKPHNCDQCEKSFTKASDLEKHKSIHSDVKKHVCPECDMRFKDKSNLKRHMLRHSGTKPYCCTGCGTRFKQLASMKRHAQNCALSKCGGEAADARTRKNHCRVCGMSFQYKSALLEHCVRQHTDAGGAVPNAKPPEPDKDDKSNLNDTNRIVDNIVDDILSAEDDYMTMSTQNEILNVYNPNDIDNNPENLMQIELLKEMNQLHILDGELFYNDIDFDSIQPSHMFNTNTNDMDYSTDKNAEILFDFTEGNKSMDQDIMNTLFHVKAEYLPDELLNPPEIINPPEKTNELDNHNHVSVNECATIFESDVDLEASTNLAANLNQLIGENSVQYISTEDDDTFIISLNSEIDAEQLTDMLNIGVELVNDKTKESSVPEVKQETVSLANIELYVKVDKQVKEPENEQLGAMVIKVEEPVSVPPMSLTTEEQKKVSKRKPKKRVLYVCRTCNKAFNKNDNYRSHLATHEPSLRRHKCRVCGERFSYRSTLNKHTRSLHTPYVQEEHCCHICERNFKFAWMVSTVQYSTIHYTARSTSTRAVCTRPTCRRSTAATSASATSSSPGWSVQYSTVLYTILHAQQAHAQSAHALRAGGALLPHLRAQLQVRLDGQYSTVQYYTLYCTLNKHTRSLHTPYVQEEHCCHICERNFKFAWMVSTVQYSTIHYTARSTSTRAVCTRPTCRRSTAATSASATSSSPGWSVQYSTVLYTILHAQQAHAQSAHALRAGGALLPHLRAQLQVRLDGQYSTVQYYTLYCTLNKHTRSLHTPYVQEEHCCHICERNFKFAWMVSTVQYSTIHYTARSTSTRAVCTRPTCRRSTAATSASATSSSPGWSVQYSTVLYTILHAQQAHAQSAHALRAGGALLPHLRAQLQVRLDGQYSTVQYYTLYCTLNKHTRSLHTPYVQEEHCCHICERNFKFAWMVSTVQYSTIHYTARSTSTRAVCTRPTCRRSTAATSASATSSSPGWSVQYSTVLYTILHAQQAHAQSAHALRAGGALLPHLRAQLQVRLDGQYSTVQYYTLYCTLNKHTRSLHTPYVQEEHCCHICERNFKFAWMVSTVQYSTIHYTARSTSTRAVCTRPTCRRSTAATSASATSSSPGWSVQYSTVLYTILHAQQAHAQSAHALRAGGALLPHLRAQLQVRLDGQYSTVQYYTLYCTLNKHTRSLHTPYVQEEHCCHICERNFKFAWMVSTVQYSTIHYTARSTSTRAVCTRPTCRRSTAATSASATSSSPGWSVQYSTVLYTILHAQQAHAQSAHALRAGGALLPHLRAQLQVRLDGQYSTVQYYTLYCTLNKHTRSLHTPYVQEEHCCHICERNFKFAWMVSTVQYSTIHYTARSTSTRAVCTRPTCRRSTAATSASATSSSPGWSVQYSTVLYTILHAQQAHAQSAHALRAGGALLPHLRAQLQVRLDGQYSTVQYYTLYCTLNKHTRSLHTPYVQEEHCCHICERNFKFAWMYYTLYCTLNKHTRSLHTPYVQEEHCCHICERNFKFAWMEEHCCHICERNFKFAWMVSTVQYSTIHYTARSTSTRAVCTRPTCRRSTAATSASATSSSPGWSVQYSTVLYTILHAQQAHAQSAHALRAGGALLPHLRAQLQVRLDGQYSTVQYYTLYCTLNKHTRSLHTPYVQEEHCCHICERNFKFAWMVSTVQYSTIHYTARSTSTRAVCTRPTCRRSTAATSASATSSSPGWSVQYSTVLYTILHAQQAHAQSAHALRAGGALLPHLRAQLQVRLDGQYSTVQYYTLYCTLNKHTRSLHTPYVQEEHCCHICERNFKFAWMVSTVQYSTIHYTARSTSTRAVCTRPTCRRSTAATSASATSSSPGWSVQYSTVLYTILHAQQAHAQSAHALRAGGALLPHLRAQLQVRLDGQYSTVQYYTLYCTLNKHTRSLHTPYVQEEHCCHICERNFKFAWMVSTVQYSTIHYTARSTSTRAVCTRPTCRRSTAATSASATSSSPGWSVQYSTVLYTILHAQQAHAQSAHALRAGGALLPHLRAQLQVRLDGQYSTVQYYTLYCTLNKHTRSLHTPYVQEEHCCHICERNFKFAWMVSTVQYSTIHYTARSTSTRAVCTRPTCRRSTAATSASATSSSPGWSVQYSTVLYTILHAQQAHAQSAHALRAGGALLPHLRAQLQVRLDGQYSTVQYYTLYCTLNKHTRSLHTPYVQEEHCCHICERNFKFAWMVSTVQYSTIHYTARSTSTRAVCTRPTCRRSTAATSASATSSSPGWSVQYSTVLYTILHAQQAHAQSAHALRAGGALLPHLRAQLQVRLDGQYSTVQYYTLYCTLNKHTRSLHTPYVQEEHCCHICERNFKFAWMVSTVQYSTIHYTARSTSTRAVCTRPTCRRSTAATSASATSSSPGWSVQYSTVLYTILHAQQAHAQSAHALRAGGALLPHLRAQLQVRLDGQYSTVQYYTLYCTLNKHTRSLHTPYVQEEHCCHICERNFKFAWMVSTVQYSTIHYTARSTSTRAVCTRPTCRRSTAATSASATSSSPGWSVQYSTVLYTILHAQQAHAQSAHALRAGGALLPHLRAQLQVRLDGQYSTVQYYTLYCTLNKHTRSLHTPYVQEEHCCHICERNFKFAWMVSTVQYSTIHYTARSTSTRAVCTRPTCRRSTAATSASATSSSPGWSVQYSTVLYTILHAQQAHAQSAHALRAGGALLPHLRAQLQVRLDGQYSTVQYYTLYCTLNKHTRSLHTPYVQEEHCCHICERNFKFAWMVSTVQYSTIHYTARSTSTRAVCTRPTCRRSTAATSASATSSSPGWSVQYSTVLYTILHAQQAHAQSAHALRAGGALLPHLRAQLQVRLDGQYSTVQYYTLYCTLNKHTRSLHTPYVQEEHCCHICERNFKFAWMVSTVQYSTIHYTARSTSTRAVCTRPTCRRSTAATSASATSSSPGWSVQYSTVLYTILHAQQAHAQSAHALRAGGALLPHLRAQLQVRLDGQYSTVQYYTLYCTLNKHTRSLHTPYVQEEHCCHICERNFKFAWMVSTVQYSTIHYTARSTSTRAVCTRPTCRRSTAATSASATSSSPGWSVQYSTVLYTILHAQQAHAQSAHALRAGGALLPHLRAQLQVRLDGQYSTVQYYTLYCTLNKHTRSLHTPYVQEEHCCHICERNFKFAWMVSTVQYSTIHYTARSTSTRAVCTRPTCRRSTAATSASATSSSPGWSVQYSTVLYTILHAQQAHAQSAHALRAGGALLPHLRAQLQVRLDGQYSTVQYYTLYCTLNKHTRSLHTPYVQEEHCCHICERNFKFAWMVSTVQYSTIHYTARSTSTRAVCTRPTCRRSTAATSASATSSSPGWSVQYSTVLYTILHAQQAHAQSAHALRAGGALLPHLRAQLQVRLDGQYSTVQYYTLYCTLNKHTRSLHTPYVQEEHCCHICERNFKFAWMVSTVQYSTVLYTILHAQQAHAQSAHALRAGGALLPHLRAQLQVRLDGQYSTVQYYTLYCTLNKHTRSLHTPYVQEEHCCHICERNFKFAWMVSTVQYSTIHYTARSTSTRAVCTRPTCRRSTAATSASATSSSPGWSVQYSTVLYTILHAQQAHAQSAHALRAGGALLPHLRAQLQVRLDGQYSTVQYYTLYCTLNKHTRSLHTPYVQEEHCCHICERNFKFAWMVSTVQYSTIHYTARSTSTRAVCTRPTCRRSTAATSASATSSSPGWSVQYSTVLYTILHAQQAHAQSAHALRAGGALLPHLRAQLQVRLDGQYSTVQYYTLYCTLNKHTRSLHTPYVQEEHCCHICERNFKFAWMYSTVLYTILHAQQAHAQSAHALRAGGALLPHLRAQLQVRLDGQYSTVQYYTLYCTLNKHTRSLHTPYVQEEHCCHICERNFKFAWMVSTVQYSTIHYTARSTSTRAVCTRPTCRRSTAATSASATSSSPGWSVQYSTVLYTILHAQQAHAQSAHALRAGGALLPHLRAQLQVRLDGQYSTVQYYTLYCTLNKHTRSLHTPYVQEEHCCHICERNFKFAWMVSTVQYSTIHYTARSTSTRAVCTRPTCRRSTAATSASATSSSPGWSVQYSTVLYTILHAQQAHAQSAHALRAGGALLPHLRAQLQVRLDGQYSTVQYYTLYCTLNKHTRSLHTPYVQEEHCCHICERNFKFAWMVSTVQYSTIHYTARSTSTRAVCTRPTCRRSTAATSASATSSSPGWSVQYSTVLYTILHAQQAHAQSAHALRAGGALLPHLRAQLQVRLDGQYSTVQYYTLYCTLNKHTRSLHTPYVQEEHCCHICERNFKFAWMVSTVQYSTIHYTARSTSTRAVCTRPTCRRSTAATSASATSSSPGWSVQYSTVLYTILHAQQAHAQSAHALRAGGALLPHLRAQLQVRLDGQYSTVQYYTLYCTLNKHTRSLHTPYVQEEHCCHICERNFKFAWMVSTVQYSTIHYTARSTSTRAVCTRPTCRRSTAATSASATSSSPGWSVQYSTVLYTILHAQQAHAQSAHALRAGGALLPHLRAQLQVRLDGQYSTVQYYTLYCTLNKHTRSLHTPYVQEEHCCHICERNFKFAWMVSTVQYSTIHYTARSTSTRAVCTRPTCRRSTAATSASATSSSPGWSVQYSTVLYTILHAQQAHAQSAHALRAGGALLPHLRAQLQVRLDGQYSTVQYYTLYCTLNKHTRSLHTPYVQEEHCCHICERNFKFAWMVSTVQYSTIHYTARSTSTRAVCTRPTCRRSTAATSASATSSSPGWSVQYSTVLYTILHAQQAHAQSAHALRAGGALLPHLRAQLQVRLDGQYSTVQYYTLYCTLNKHTRSLHTPYVQEEHCCHICERNFKFAWMVSTVQYSTIHYTARSTSTRAVCTRPTCRRSTAATSASATSSSPGWSVQYSTVLYTILHAQQAHAQSAHALRAGGALLPHLRAQLQVRLDGQYSTVQYYTLYCTLNKHTRSLHTPYVQEEHCCHICERNFKFAWMVSTVQYSTIHYTARSTSTRAVCTRPTCRRSTAATSASATSSSPGWSVQYSTVLYTILHAQQAHAQSAHALRAGGALLPHLRAQLQVRLDGQYSTVQYYTLYCTLNKHTRSLHTPYVQEEHCCHICERNFKFAWMVSTVQYSTIHYTARSTSTRAVCTRPTCRRSTAATSASATSSSPGWSVQYSTVLYTILHAQQAHAQSAHALRAGGALLPHLRAQLQVRLDGQYSTVQYYTLYCTLNKHTRSLHTPYVQEEHCCHICERNFKFAWMVSTVQYSTIHYTARSTSTRAVCTRPTCRRSTAATSASATSSSPGWSVQYSTVLYTILHAQQAHAQSAHALRAGGALLPHLRAQLQVRLDGQYSTVQYYTLYCTLNKHTRSLHTPYVQEEHCCHICERNFKFAWMVSTVQYSTIHYTARSTSTRAVCTRPTCRRSTAATSASATSSSPGWSVQYSTVLYTILHAQQAHAQSAHALRAGGALLPHLRAQLQVRLDGQYSTVQYYTLYCTLNKHTRSLHTPYVQEEHCCHICERNFKFAWMVSTVQYSTIHYTARSTSTRAVCTRPTCRRSTAATSASATSSSPGWSVQYSTVLYTILHAQQAHAQSAHALRAGGALLPHLRAQLQVRLDGQYSTVQYYTLYCTLNKHTRSLHTPYVQEEHCCHICERNFKFAWMVSTVQYSTIHYTARSTSTRAVCTRPTCRRSTAATSASATSSSPGWSVQYSTVLYTILHAQQAHAQSAHALRAGGALLPHLRAQLQVRLDGQYSTVQYYTLYCTLNKHTRSLHTPYVQEEHCCHICERNFKFAWMVSTVQYSTIHYTARSTSTRAVCTRPTCRRSTAATSASATSSSPGWSVQYSTVLYTILHAQQAHAQSAHALRAGGALLPHLRAQLQVRLDGQYSTVQYYTLYCTLNKHTRSLHTPYVQEEHCCHICERNFKFAWMVSTVQYSTIHYTARSTSTRAVCTRPTCRRSTAATSASATSSSPGWSVQYSTVLYTILHAQQAHAQSAHALRAGGALLPHLRAQLQVRLDGQYSTVQYYTLYCTLNKHTRSLHTPYVQEEHCCHICERNFKFAWMVSTVQYSTIHYTARSTSTRAVCTRPTCRRSTAATSASATSSSPGWSVQYSTVLYTILHAQQAHAQSAHALRAGGALLPHLRAQLQVRLDGQYSTVQYYTLYCTLNKHTRSLHTPYVQEEHCCHICERNFKFAWMVSTVQYSTIHYTARLTSTRAVCTRPTCRRSTAATSASATSSSPGWSVQYSTVLYTILHAQQAHAQSAHALRAGGALLPHLRAQLQVRLDGQYSTVQYYTLYCTLNKHTRSLHTPYVQEEHCCHICERNFKFAWMVSTVQYSTIHYTARSTSTRAVCTRPTCRRSTAATSASATSSSPGWSVQYSTVLYTILHAQQAHAQSAHALRAGGALLPHLRAQLQVRLDGQYSTVQYYTLYCTLNKHTRSLHTPYVQEEHCCHICERNFKFAWMLREHFERDHDGLTPHACDYKDCRKSFFKKSDLVVHKRFHTGERPYSCEICKRRFLQASHLKRHERAVDCTKFIKKSEPLPEKEMESSKSTSCDIKIK</sequence>